<gene>
    <name evidence="2" type="ORF">ARMGADRAFT_1093213</name>
</gene>
<proteinExistence type="predicted"/>
<evidence type="ECO:0000256" key="1">
    <source>
        <dbReference type="SAM" id="MobiDB-lite"/>
    </source>
</evidence>
<dbReference type="OrthoDB" id="3060789at2759"/>
<dbReference type="EMBL" id="KZ293782">
    <property type="protein sequence ID" value="PBK79357.1"/>
    <property type="molecule type" value="Genomic_DNA"/>
</dbReference>
<feature type="compositionally biased region" description="Polar residues" evidence="1">
    <location>
        <begin position="205"/>
        <end position="220"/>
    </location>
</feature>
<feature type="region of interest" description="Disordered" evidence="1">
    <location>
        <begin position="105"/>
        <end position="233"/>
    </location>
</feature>
<feature type="compositionally biased region" description="Polar residues" evidence="1">
    <location>
        <begin position="160"/>
        <end position="197"/>
    </location>
</feature>
<sequence length="233" mass="25589">MAEPTDPVELAKVQAQDLYNAAAIAIEDLLDDFPNSTWDSTRMDTWLIDAVSHLATCEKYWSPAGVTSKAWYKLEYIAFTRTEFNELVKRALDYELDVVPLPAHRATSKRSKATASPSHTRPTAATTSSWVVTPTPLPAPSKTMVPVLPPPKLTMPLPQKETTPVPQKQQSSAPVTPQRTSSSNVWASDPTRVNISRPSMPKFTAPSTAQRTGQSSTIQGKVTPRSMVDDNTR</sequence>
<dbReference type="AlphaFoldDB" id="A0A2H3CRJ3"/>
<keyword evidence="3" id="KW-1185">Reference proteome</keyword>
<feature type="compositionally biased region" description="Polar residues" evidence="1">
    <location>
        <begin position="113"/>
        <end position="132"/>
    </location>
</feature>
<evidence type="ECO:0000313" key="2">
    <source>
        <dbReference type="EMBL" id="PBK79357.1"/>
    </source>
</evidence>
<evidence type="ECO:0000313" key="3">
    <source>
        <dbReference type="Proteomes" id="UP000217790"/>
    </source>
</evidence>
<dbReference type="Proteomes" id="UP000217790">
    <property type="component" value="Unassembled WGS sequence"/>
</dbReference>
<reference evidence="3" key="1">
    <citation type="journal article" date="2017" name="Nat. Ecol. Evol.">
        <title>Genome expansion and lineage-specific genetic innovations in the forest pathogenic fungi Armillaria.</title>
        <authorList>
            <person name="Sipos G."/>
            <person name="Prasanna A.N."/>
            <person name="Walter M.C."/>
            <person name="O'Connor E."/>
            <person name="Balint B."/>
            <person name="Krizsan K."/>
            <person name="Kiss B."/>
            <person name="Hess J."/>
            <person name="Varga T."/>
            <person name="Slot J."/>
            <person name="Riley R."/>
            <person name="Boka B."/>
            <person name="Rigling D."/>
            <person name="Barry K."/>
            <person name="Lee J."/>
            <person name="Mihaltcheva S."/>
            <person name="LaButti K."/>
            <person name="Lipzen A."/>
            <person name="Waldron R."/>
            <person name="Moloney N.M."/>
            <person name="Sperisen C."/>
            <person name="Kredics L."/>
            <person name="Vagvoelgyi C."/>
            <person name="Patrignani A."/>
            <person name="Fitzpatrick D."/>
            <person name="Nagy I."/>
            <person name="Doyle S."/>
            <person name="Anderson J.B."/>
            <person name="Grigoriev I.V."/>
            <person name="Gueldener U."/>
            <person name="Muensterkoetter M."/>
            <person name="Nagy L.G."/>
        </authorList>
    </citation>
    <scope>NUCLEOTIDE SEQUENCE [LARGE SCALE GENOMIC DNA]</scope>
    <source>
        <strain evidence="3">Ar21-2</strain>
    </source>
</reference>
<dbReference type="InParanoid" id="A0A2H3CRJ3"/>
<accession>A0A2H3CRJ3</accession>
<name>A0A2H3CRJ3_ARMGA</name>
<organism evidence="2 3">
    <name type="scientific">Armillaria gallica</name>
    <name type="common">Bulbous honey fungus</name>
    <name type="synonym">Armillaria bulbosa</name>
    <dbReference type="NCBI Taxonomy" id="47427"/>
    <lineage>
        <taxon>Eukaryota</taxon>
        <taxon>Fungi</taxon>
        <taxon>Dikarya</taxon>
        <taxon>Basidiomycota</taxon>
        <taxon>Agaricomycotina</taxon>
        <taxon>Agaricomycetes</taxon>
        <taxon>Agaricomycetidae</taxon>
        <taxon>Agaricales</taxon>
        <taxon>Marasmiineae</taxon>
        <taxon>Physalacriaceae</taxon>
        <taxon>Armillaria</taxon>
    </lineage>
</organism>
<protein>
    <submittedName>
        <fullName evidence="2">Uncharacterized protein</fullName>
    </submittedName>
</protein>